<feature type="transmembrane region" description="Helical" evidence="12">
    <location>
        <begin position="12"/>
        <end position="38"/>
    </location>
</feature>
<dbReference type="AlphaFoldDB" id="A0A835VMG0"/>
<accession>A0A835VMG0</accession>
<keyword evidence="5 12" id="KW-1133">Transmembrane helix</keyword>
<evidence type="ECO:0000256" key="12">
    <source>
        <dbReference type="SAM" id="Phobius"/>
    </source>
</evidence>
<sequence>MEGVSQLSLQGFLLRAYELVLIPADALPAQIWAVLLWARESVVVPAIKVAIVSCLVMSVMVMVEKLSVALVSLYARLFRRRPHRIYNCEPIKEDEELGSLAFPMVLVQIPMHNEREVYQLSIRAACNMLWPTNRVIIQVLDDSTDPDIREMVRIECEKWQLEGKNIRYETRDNRKGYKAGALKMGMEHDYVHNCEYLAMFDADFQPNTDFLIKTVPFLVHNPNLALVQARWKFVNANECMLTRLQEMSMDFHFKVEQEAGSTMFAFFGYNGTAGVWRIQAINDAGGWEDRSTVEDMDLAVRSTLRGWSFVYTGNIKVKSELPSTLKAYRSQQHRWSCGPAVLFKKLFWKILSAKKVSFPMKFYLIYSFFIARRLVAPFVTFFFYCIIIPLAVFFPEVEIPKWGIFYLPAAITILNSVGTPSSFHLVLFWILFENVMSLHRCKAVFVGLFEAGSATEWIVTQKLGNRSKTSANNPIVVSKKSRAIYWERFYPLELSVAIFLSIATVYDFKFRADYFYVFFFFQSMAFFIVGFGFVGTTITKD</sequence>
<evidence type="ECO:0000256" key="9">
    <source>
        <dbReference type="ARBA" id="ARBA00051800"/>
    </source>
</evidence>
<reference evidence="14 15" key="1">
    <citation type="journal article" date="2020" name="Nat. Food">
        <title>A phased Vanilla planifolia genome enables genetic improvement of flavour and production.</title>
        <authorList>
            <person name="Hasing T."/>
            <person name="Tang H."/>
            <person name="Brym M."/>
            <person name="Khazi F."/>
            <person name="Huang T."/>
            <person name="Chambers A.H."/>
        </authorList>
    </citation>
    <scope>NUCLEOTIDE SEQUENCE [LARGE SCALE GENOMIC DNA]</scope>
    <source>
        <tissue evidence="14">Leaf</tissue>
    </source>
</reference>
<feature type="transmembrane region" description="Helical" evidence="12">
    <location>
        <begin position="374"/>
        <end position="394"/>
    </location>
</feature>
<protein>
    <recommendedName>
        <fullName evidence="11">glucomannan 4-beta-mannosyltransferase</fullName>
        <ecNumber evidence="11">2.4.1.32</ecNumber>
    </recommendedName>
</protein>
<dbReference type="InterPro" id="IPR029044">
    <property type="entry name" value="Nucleotide-diphossugar_trans"/>
</dbReference>
<evidence type="ECO:0000256" key="8">
    <source>
        <dbReference type="ARBA" id="ARBA00023316"/>
    </source>
</evidence>
<evidence type="ECO:0000256" key="7">
    <source>
        <dbReference type="ARBA" id="ARBA00023136"/>
    </source>
</evidence>
<dbReference type="SUPFAM" id="SSF53448">
    <property type="entry name" value="Nucleotide-diphospho-sugar transferases"/>
    <property type="match status" value="1"/>
</dbReference>
<dbReference type="EC" id="2.4.1.32" evidence="11"/>
<keyword evidence="4 12" id="KW-0812">Transmembrane</keyword>
<dbReference type="EMBL" id="JADCNM010000001">
    <property type="protein sequence ID" value="KAG0502016.1"/>
    <property type="molecule type" value="Genomic_DNA"/>
</dbReference>
<comment type="similarity">
    <text evidence="10">Belongs to the glycosyltransferase 2 family. Plant cellulose synthase-like A subfamily.</text>
</comment>
<feature type="transmembrane region" description="Helical" evidence="12">
    <location>
        <begin position="406"/>
        <end position="432"/>
    </location>
</feature>
<evidence type="ECO:0000256" key="3">
    <source>
        <dbReference type="ARBA" id="ARBA00022679"/>
    </source>
</evidence>
<dbReference type="Pfam" id="PF13632">
    <property type="entry name" value="Glyco_trans_2_3"/>
    <property type="match status" value="1"/>
</dbReference>
<organism evidence="14 15">
    <name type="scientific">Vanilla planifolia</name>
    <name type="common">Vanilla</name>
    <dbReference type="NCBI Taxonomy" id="51239"/>
    <lineage>
        <taxon>Eukaryota</taxon>
        <taxon>Viridiplantae</taxon>
        <taxon>Streptophyta</taxon>
        <taxon>Embryophyta</taxon>
        <taxon>Tracheophyta</taxon>
        <taxon>Spermatophyta</taxon>
        <taxon>Magnoliopsida</taxon>
        <taxon>Liliopsida</taxon>
        <taxon>Asparagales</taxon>
        <taxon>Orchidaceae</taxon>
        <taxon>Vanilloideae</taxon>
        <taxon>Vanilleae</taxon>
        <taxon>Vanilla</taxon>
    </lineage>
</organism>
<keyword evidence="7 12" id="KW-0472">Membrane</keyword>
<evidence type="ECO:0000256" key="10">
    <source>
        <dbReference type="ARBA" id="ARBA00060879"/>
    </source>
</evidence>
<dbReference type="FunFam" id="3.90.550.10:FF:000015">
    <property type="entry name" value="Glucomannan 4-beta-mannosyltransferase 9"/>
    <property type="match status" value="1"/>
</dbReference>
<evidence type="ECO:0000259" key="13">
    <source>
        <dbReference type="Pfam" id="PF13632"/>
    </source>
</evidence>
<dbReference type="PANTHER" id="PTHR32044">
    <property type="entry name" value="GLUCOMANNAN 4-BETA-MANNOSYLTRANSFERASE 9"/>
    <property type="match status" value="1"/>
</dbReference>
<dbReference type="GO" id="GO:0047259">
    <property type="term" value="F:glucomannan 4-beta-mannosyltransferase activity"/>
    <property type="evidence" value="ECO:0007669"/>
    <property type="project" value="UniProtKB-EC"/>
</dbReference>
<feature type="transmembrane region" description="Helical" evidence="12">
    <location>
        <begin position="514"/>
        <end position="538"/>
    </location>
</feature>
<dbReference type="InterPro" id="IPR001173">
    <property type="entry name" value="Glyco_trans_2-like"/>
</dbReference>
<evidence type="ECO:0000256" key="6">
    <source>
        <dbReference type="ARBA" id="ARBA00023034"/>
    </source>
</evidence>
<comment type="subcellular location">
    <subcellularLocation>
        <location evidence="1">Golgi apparatus membrane</location>
        <topology evidence="1">Multi-pass membrane protein</topology>
    </subcellularLocation>
</comment>
<dbReference type="Proteomes" id="UP000639772">
    <property type="component" value="Chromosome 1"/>
</dbReference>
<comment type="catalytic activity">
    <reaction evidence="9">
        <text>GDP-mannose + (glucomannan)n = GDP + (glucomannan)n+1.</text>
        <dbReference type="EC" id="2.4.1.32"/>
    </reaction>
</comment>
<evidence type="ECO:0000256" key="11">
    <source>
        <dbReference type="ARBA" id="ARBA00066505"/>
    </source>
</evidence>
<dbReference type="PANTHER" id="PTHR32044:SF21">
    <property type="entry name" value="GLUCOMANNAN 4-BETA-MANNOSYLTRANSFERASE 3-RELATED"/>
    <property type="match status" value="1"/>
</dbReference>
<evidence type="ECO:0000256" key="2">
    <source>
        <dbReference type="ARBA" id="ARBA00022676"/>
    </source>
</evidence>
<keyword evidence="6" id="KW-0333">Golgi apparatus</keyword>
<feature type="transmembrane region" description="Helical" evidence="12">
    <location>
        <begin position="489"/>
        <end position="508"/>
    </location>
</feature>
<comment type="caution">
    <text evidence="14">The sequence shown here is derived from an EMBL/GenBank/DDBJ whole genome shotgun (WGS) entry which is preliminary data.</text>
</comment>
<keyword evidence="2" id="KW-0328">Glycosyltransferase</keyword>
<evidence type="ECO:0000313" key="14">
    <source>
        <dbReference type="EMBL" id="KAG0502016.1"/>
    </source>
</evidence>
<feature type="domain" description="Glycosyltransferase 2-like" evidence="13">
    <location>
        <begin position="199"/>
        <end position="393"/>
    </location>
</feature>
<evidence type="ECO:0000256" key="1">
    <source>
        <dbReference type="ARBA" id="ARBA00004653"/>
    </source>
</evidence>
<dbReference type="GO" id="GO:0071555">
    <property type="term" value="P:cell wall organization"/>
    <property type="evidence" value="ECO:0007669"/>
    <property type="project" value="UniProtKB-KW"/>
</dbReference>
<feature type="transmembrane region" description="Helical" evidence="12">
    <location>
        <begin position="50"/>
        <end position="75"/>
    </location>
</feature>
<dbReference type="GO" id="GO:0051753">
    <property type="term" value="F:mannan synthase activity"/>
    <property type="evidence" value="ECO:0007669"/>
    <property type="project" value="TreeGrafter"/>
</dbReference>
<evidence type="ECO:0000313" key="15">
    <source>
        <dbReference type="Proteomes" id="UP000639772"/>
    </source>
</evidence>
<dbReference type="GO" id="GO:0000139">
    <property type="term" value="C:Golgi membrane"/>
    <property type="evidence" value="ECO:0007669"/>
    <property type="project" value="UniProtKB-SubCell"/>
</dbReference>
<evidence type="ECO:0000256" key="4">
    <source>
        <dbReference type="ARBA" id="ARBA00022692"/>
    </source>
</evidence>
<dbReference type="CDD" id="cd06437">
    <property type="entry name" value="CESA_CaSu_A2"/>
    <property type="match status" value="1"/>
</dbReference>
<evidence type="ECO:0000256" key="5">
    <source>
        <dbReference type="ARBA" id="ARBA00022989"/>
    </source>
</evidence>
<dbReference type="Gene3D" id="3.90.550.10">
    <property type="entry name" value="Spore Coat Polysaccharide Biosynthesis Protein SpsA, Chain A"/>
    <property type="match status" value="1"/>
</dbReference>
<keyword evidence="8" id="KW-0961">Cell wall biogenesis/degradation</keyword>
<name>A0A835VMG0_VANPL</name>
<keyword evidence="3" id="KW-0808">Transferase</keyword>
<gene>
    <name evidence="14" type="ORF">HPP92_002088</name>
</gene>
<dbReference type="OrthoDB" id="72851at2759"/>
<proteinExistence type="inferred from homology"/>